<dbReference type="HAMAP" id="MF_02033">
    <property type="entry name" value="FtsA"/>
    <property type="match status" value="1"/>
</dbReference>
<evidence type="ECO:0000313" key="8">
    <source>
        <dbReference type="EMBL" id="KAA5805532.1"/>
    </source>
</evidence>
<dbReference type="EMBL" id="VWOJ01000001">
    <property type="protein sequence ID" value="KAA5805532.1"/>
    <property type="molecule type" value="Genomic_DNA"/>
</dbReference>
<gene>
    <name evidence="5 8" type="primary">ftsA</name>
    <name evidence="8" type="ORF">F1654_04715</name>
</gene>
<proteinExistence type="inferred from homology"/>
<comment type="caution">
    <text evidence="8">The sequence shown here is derived from an EMBL/GenBank/DDBJ whole genome shotgun (WGS) entry which is preliminary data.</text>
</comment>
<dbReference type="InterPro" id="IPR050696">
    <property type="entry name" value="FtsA/MreB"/>
</dbReference>
<dbReference type="InterPro" id="IPR020823">
    <property type="entry name" value="Cell_div_FtsA"/>
</dbReference>
<keyword evidence="9" id="KW-1185">Reference proteome</keyword>
<dbReference type="SUPFAM" id="SSF53067">
    <property type="entry name" value="Actin-like ATPase domain"/>
    <property type="match status" value="2"/>
</dbReference>
<evidence type="ECO:0000259" key="7">
    <source>
        <dbReference type="SMART" id="SM00842"/>
    </source>
</evidence>
<dbReference type="InterPro" id="IPR043129">
    <property type="entry name" value="ATPase_NBD"/>
</dbReference>
<evidence type="ECO:0000256" key="3">
    <source>
        <dbReference type="ARBA" id="ARBA00023136"/>
    </source>
</evidence>
<dbReference type="CDD" id="cd24048">
    <property type="entry name" value="ASKHA_NBD_FtsA"/>
    <property type="match status" value="1"/>
</dbReference>
<feature type="domain" description="SHS2" evidence="7">
    <location>
        <begin position="20"/>
        <end position="209"/>
    </location>
</feature>
<dbReference type="Proteomes" id="UP000325122">
    <property type="component" value="Unassembled WGS sequence"/>
</dbReference>
<dbReference type="InterPro" id="IPR003494">
    <property type="entry name" value="SHS2_FtsA"/>
</dbReference>
<comment type="similarity">
    <text evidence="5 6">Belongs to the FtsA/MreB family.</text>
</comment>
<dbReference type="Pfam" id="PF14450">
    <property type="entry name" value="FtsA"/>
    <property type="match status" value="1"/>
</dbReference>
<dbReference type="GO" id="GO:0032153">
    <property type="term" value="C:cell division site"/>
    <property type="evidence" value="ECO:0007669"/>
    <property type="project" value="UniProtKB-UniRule"/>
</dbReference>
<comment type="function">
    <text evidence="5 6">Cell division protein that is involved in the assembly of the Z ring. May serve as a membrane anchor for the Z ring.</text>
</comment>
<evidence type="ECO:0000256" key="4">
    <source>
        <dbReference type="ARBA" id="ARBA00023306"/>
    </source>
</evidence>
<dbReference type="PIRSF" id="PIRSF003101">
    <property type="entry name" value="FtsA"/>
    <property type="match status" value="1"/>
</dbReference>
<evidence type="ECO:0000256" key="1">
    <source>
        <dbReference type="ARBA" id="ARBA00022475"/>
    </source>
</evidence>
<dbReference type="Gene3D" id="3.30.420.40">
    <property type="match status" value="2"/>
</dbReference>
<dbReference type="NCBIfam" id="TIGR01174">
    <property type="entry name" value="ftsA"/>
    <property type="match status" value="1"/>
</dbReference>
<dbReference type="GO" id="GO:0009898">
    <property type="term" value="C:cytoplasmic side of plasma membrane"/>
    <property type="evidence" value="ECO:0007669"/>
    <property type="project" value="UniProtKB-UniRule"/>
</dbReference>
<evidence type="ECO:0000256" key="6">
    <source>
        <dbReference type="PIRNR" id="PIRNR003101"/>
    </source>
</evidence>
<keyword evidence="3 5" id="KW-0472">Membrane</keyword>
<evidence type="ECO:0000256" key="2">
    <source>
        <dbReference type="ARBA" id="ARBA00022618"/>
    </source>
</evidence>
<dbReference type="PANTHER" id="PTHR32432">
    <property type="entry name" value="CELL DIVISION PROTEIN FTSA-RELATED"/>
    <property type="match status" value="1"/>
</dbReference>
<keyword evidence="2 5" id="KW-0132">Cell division</keyword>
<dbReference type="AlphaFoldDB" id="A0A5M6ZL00"/>
<protein>
    <recommendedName>
        <fullName evidence="5 6">Cell division protein FtsA</fullName>
    </recommendedName>
</protein>
<organism evidence="8 9">
    <name type="scientific">Alkalicaulis satelles</name>
    <dbReference type="NCBI Taxonomy" id="2609175"/>
    <lineage>
        <taxon>Bacteria</taxon>
        <taxon>Pseudomonadati</taxon>
        <taxon>Pseudomonadota</taxon>
        <taxon>Alphaproteobacteria</taxon>
        <taxon>Maricaulales</taxon>
        <taxon>Maricaulaceae</taxon>
        <taxon>Alkalicaulis</taxon>
    </lineage>
</organism>
<keyword evidence="4 5" id="KW-0131">Cell cycle</keyword>
<evidence type="ECO:0000256" key="5">
    <source>
        <dbReference type="HAMAP-Rule" id="MF_02033"/>
    </source>
</evidence>
<reference evidence="8 9" key="1">
    <citation type="submission" date="2019-09" db="EMBL/GenBank/DDBJ databases">
        <authorList>
            <person name="Kevbrin V."/>
            <person name="Grouzdev D.S."/>
        </authorList>
    </citation>
    <scope>NUCLEOTIDE SEQUENCE [LARGE SCALE GENOMIC DNA]</scope>
    <source>
        <strain evidence="8 9">G-192</strain>
    </source>
</reference>
<dbReference type="Pfam" id="PF02491">
    <property type="entry name" value="SHS2_FTSA"/>
    <property type="match status" value="1"/>
</dbReference>
<dbReference type="GO" id="GO:0043093">
    <property type="term" value="P:FtsZ-dependent cytokinesis"/>
    <property type="evidence" value="ECO:0007669"/>
    <property type="project" value="UniProtKB-UniRule"/>
</dbReference>
<dbReference type="SMART" id="SM00842">
    <property type="entry name" value="FtsA"/>
    <property type="match status" value="1"/>
</dbReference>
<evidence type="ECO:0000313" key="9">
    <source>
        <dbReference type="Proteomes" id="UP000325122"/>
    </source>
</evidence>
<accession>A0A5M6ZL00</accession>
<dbReference type="PANTHER" id="PTHR32432:SF4">
    <property type="entry name" value="CELL DIVISION PROTEIN FTSA"/>
    <property type="match status" value="1"/>
</dbReference>
<comment type="subcellular location">
    <subcellularLocation>
        <location evidence="5">Cell membrane</location>
        <topology evidence="5">Peripheral membrane protein</topology>
        <orientation evidence="5">Cytoplasmic side</orientation>
    </subcellularLocation>
    <text evidence="5">Localizes to the Z ring in an FtsZ-dependent manner. Targeted to the membrane through a conserved C-terminal amphipathic helix.</text>
</comment>
<comment type="subunit">
    <text evidence="5">Self-interacts. Interacts with FtsZ.</text>
</comment>
<name>A0A5M6ZL00_9PROT</name>
<sequence>MGMFGAAGGESAGARKPALYAALDLGASKTVCFIARTEPTLAGLRPRVIGVGHVPTRGVRAGAVVDMEAAASAIRAAVDNAERMAGQTVSALHVAAACGAPSSTRIAVDMELDQREVRERDLRRIIHEAASAFDEPGRAIVHALALSWRVDGHRGVKDPRAMVGEVLGVDLHLVSCAADPLHNLAACVERAGYSVAGVTATPYASGLAALTADELELGVMVIDMGAQLTTLSIFAEGVLQHVDALPVGGAHVTSDIARGLSTPLAAAERIKALSGSALDSPEDDQVMIEAPPLAGGASHTMTQHPRAMLNAIIRPRLEEIFELARDRVKTAGAAGAAGRGLVLTGGASQTPGITQLAGRVMSKQVRIGRPETLNGLGDAVSGPAFSAGAGLILRAVNGPPEALAGLPRALTPAPRGRKAAAPAERGPAAVWRWFAESF</sequence>
<keyword evidence="1 5" id="KW-1003">Cell membrane</keyword>